<gene>
    <name evidence="2" type="ORF">HIJ39_06225</name>
</gene>
<dbReference type="SUPFAM" id="SSF54913">
    <property type="entry name" value="GlnB-like"/>
    <property type="match status" value="1"/>
</dbReference>
<dbReference type="EMBL" id="JABBVZ010000014">
    <property type="protein sequence ID" value="NMP21948.1"/>
    <property type="molecule type" value="Genomic_DNA"/>
</dbReference>
<dbReference type="RefSeq" id="WP_169097816.1">
    <property type="nucleotide sequence ID" value="NZ_JABBVZ010000014.1"/>
</dbReference>
<dbReference type="Gene3D" id="3.30.70.120">
    <property type="match status" value="1"/>
</dbReference>
<dbReference type="InterPro" id="IPR003793">
    <property type="entry name" value="UPF0166"/>
</dbReference>
<evidence type="ECO:0000256" key="1">
    <source>
        <dbReference type="ARBA" id="ARBA00010554"/>
    </source>
</evidence>
<organism evidence="2 3">
    <name type="scientific">Sulfobacillus harzensis</name>
    <dbReference type="NCBI Taxonomy" id="2729629"/>
    <lineage>
        <taxon>Bacteria</taxon>
        <taxon>Bacillati</taxon>
        <taxon>Bacillota</taxon>
        <taxon>Clostridia</taxon>
        <taxon>Eubacteriales</taxon>
        <taxon>Clostridiales Family XVII. Incertae Sedis</taxon>
        <taxon>Sulfobacillus</taxon>
    </lineage>
</organism>
<keyword evidence="3" id="KW-1185">Reference proteome</keyword>
<sequence>MSPKITGQAYRLRIYVGESAHYHHQPLYHAIVLEARKRGLAGATVMRAMEGYGPSNRIHTANLLDLSSDLPIVIEIIDSEEYLTQFMTVLDDMVPGGLVTLDPVNVVQYGKVRRNMAEGIS</sequence>
<dbReference type="Proteomes" id="UP000533476">
    <property type="component" value="Unassembled WGS sequence"/>
</dbReference>
<name>A0A7Y0Q1C4_9FIRM</name>
<protein>
    <submittedName>
        <fullName evidence="2">DUF190 domain-containing protein</fullName>
    </submittedName>
</protein>
<dbReference type="InterPro" id="IPR011322">
    <property type="entry name" value="N-reg_PII-like_a/b"/>
</dbReference>
<evidence type="ECO:0000313" key="3">
    <source>
        <dbReference type="Proteomes" id="UP000533476"/>
    </source>
</evidence>
<reference evidence="2 3" key="1">
    <citation type="submission" date="2020-04" db="EMBL/GenBank/DDBJ databases">
        <authorList>
            <person name="Zhang R."/>
            <person name="Schippers A."/>
        </authorList>
    </citation>
    <scope>NUCLEOTIDE SEQUENCE [LARGE SCALE GENOMIC DNA]</scope>
    <source>
        <strain evidence="2 3">DSM 109850</strain>
    </source>
</reference>
<dbReference type="AlphaFoldDB" id="A0A7Y0Q1C4"/>
<evidence type="ECO:0000313" key="2">
    <source>
        <dbReference type="EMBL" id="NMP21948.1"/>
    </source>
</evidence>
<proteinExistence type="inferred from homology"/>
<dbReference type="PANTHER" id="PTHR35983">
    <property type="entry name" value="UPF0166 PROTEIN TM_0021"/>
    <property type="match status" value="1"/>
</dbReference>
<dbReference type="Pfam" id="PF02641">
    <property type="entry name" value="DUF190"/>
    <property type="match status" value="1"/>
</dbReference>
<comment type="similarity">
    <text evidence="1">Belongs to the UPF0166 family.</text>
</comment>
<dbReference type="InterPro" id="IPR015867">
    <property type="entry name" value="N-reg_PII/ATP_PRibTrfase_C"/>
</dbReference>
<comment type="caution">
    <text evidence="2">The sequence shown here is derived from an EMBL/GenBank/DDBJ whole genome shotgun (WGS) entry which is preliminary data.</text>
</comment>
<dbReference type="PANTHER" id="PTHR35983:SF1">
    <property type="entry name" value="UPF0166 PROTEIN TM_0021"/>
    <property type="match status" value="1"/>
</dbReference>
<accession>A0A7Y0Q1C4</accession>